<evidence type="ECO:0000313" key="1">
    <source>
        <dbReference type="EMBL" id="KAJ7530628.1"/>
    </source>
</evidence>
<accession>A0ACC2BLI0</accession>
<evidence type="ECO:0000313" key="2">
    <source>
        <dbReference type="Proteomes" id="UP001162992"/>
    </source>
</evidence>
<dbReference type="Proteomes" id="UP001162992">
    <property type="component" value="Chromosome 14"/>
</dbReference>
<name>A0ACC2BLI0_DIPCM</name>
<dbReference type="EMBL" id="CM055105">
    <property type="protein sequence ID" value="KAJ7530628.1"/>
    <property type="molecule type" value="Genomic_DNA"/>
</dbReference>
<organism evidence="1 2">
    <name type="scientific">Diphasiastrum complanatum</name>
    <name type="common">Issler's clubmoss</name>
    <name type="synonym">Lycopodium complanatum</name>
    <dbReference type="NCBI Taxonomy" id="34168"/>
    <lineage>
        <taxon>Eukaryota</taxon>
        <taxon>Viridiplantae</taxon>
        <taxon>Streptophyta</taxon>
        <taxon>Embryophyta</taxon>
        <taxon>Tracheophyta</taxon>
        <taxon>Lycopodiopsida</taxon>
        <taxon>Lycopodiales</taxon>
        <taxon>Lycopodiaceae</taxon>
        <taxon>Lycopodioideae</taxon>
        <taxon>Diphasiastrum</taxon>
    </lineage>
</organism>
<protein>
    <submittedName>
        <fullName evidence="1">Uncharacterized protein</fullName>
    </submittedName>
</protein>
<gene>
    <name evidence="1" type="ORF">O6H91_14G011400</name>
</gene>
<comment type="caution">
    <text evidence="1">The sequence shown here is derived from an EMBL/GenBank/DDBJ whole genome shotgun (WGS) entry which is preliminary data.</text>
</comment>
<keyword evidence="2" id="KW-1185">Reference proteome</keyword>
<sequence>MVIEKGGNGVEMTQASLRDCLASPRPGRCREWTRWRLNPFESQEWKTMASPRPKTLAGNVLAHDHMDIGWAKYGPHWRHVCKICQLELFTPKRMEASKHVRTHKLLCMLNTILEESEGGEAMNVNSQVFVLTCNVIMRMVLDKKYFGVLKYGE</sequence>
<reference evidence="2" key="1">
    <citation type="journal article" date="2024" name="Proc. Natl. Acad. Sci. U.S.A.">
        <title>Extraordinary preservation of gene collinearity over three hundred million years revealed in homosporous lycophytes.</title>
        <authorList>
            <person name="Li C."/>
            <person name="Wickell D."/>
            <person name="Kuo L.Y."/>
            <person name="Chen X."/>
            <person name="Nie B."/>
            <person name="Liao X."/>
            <person name="Peng D."/>
            <person name="Ji J."/>
            <person name="Jenkins J."/>
            <person name="Williams M."/>
            <person name="Shu S."/>
            <person name="Plott C."/>
            <person name="Barry K."/>
            <person name="Rajasekar S."/>
            <person name="Grimwood J."/>
            <person name="Han X."/>
            <person name="Sun S."/>
            <person name="Hou Z."/>
            <person name="He W."/>
            <person name="Dai G."/>
            <person name="Sun C."/>
            <person name="Schmutz J."/>
            <person name="Leebens-Mack J.H."/>
            <person name="Li F.W."/>
            <person name="Wang L."/>
        </authorList>
    </citation>
    <scope>NUCLEOTIDE SEQUENCE [LARGE SCALE GENOMIC DNA]</scope>
    <source>
        <strain evidence="2">cv. PW_Plant_1</strain>
    </source>
</reference>
<proteinExistence type="predicted"/>